<evidence type="ECO:0000256" key="12">
    <source>
        <dbReference type="PIRSR" id="PIRSR000099-3"/>
    </source>
</evidence>
<keyword evidence="8" id="KW-0368">Histidine biosynthesis</keyword>
<proteinExistence type="inferred from homology"/>
<feature type="binding site" evidence="8 12">
    <location>
        <position position="260"/>
    </location>
    <ligand>
        <name>substrate</name>
    </ligand>
</feature>
<dbReference type="InterPro" id="IPR022695">
    <property type="entry name" value="Histidinol_DH_monofunct"/>
</dbReference>
<dbReference type="SUPFAM" id="SSF53720">
    <property type="entry name" value="ALDH-like"/>
    <property type="match status" value="1"/>
</dbReference>
<dbReference type="PANTHER" id="PTHR21256:SF2">
    <property type="entry name" value="HISTIDINE BIOSYNTHESIS TRIFUNCTIONAL PROTEIN"/>
    <property type="match status" value="1"/>
</dbReference>
<dbReference type="Proteomes" id="UP000008457">
    <property type="component" value="Chromosome"/>
</dbReference>
<feature type="binding site" evidence="8 13">
    <location>
        <position position="263"/>
    </location>
    <ligand>
        <name>Zn(2+)</name>
        <dbReference type="ChEBI" id="CHEBI:29105"/>
    </ligand>
</feature>
<organism evidence="15 16">
    <name type="scientific">Mahella australiensis (strain DSM 15567 / CIP 107919 / 50-1 BON)</name>
    <dbReference type="NCBI Taxonomy" id="697281"/>
    <lineage>
        <taxon>Bacteria</taxon>
        <taxon>Bacillati</taxon>
        <taxon>Bacillota</taxon>
        <taxon>Clostridia</taxon>
        <taxon>Thermoanaerobacterales</taxon>
        <taxon>Thermoanaerobacterales Family IV. Incertae Sedis</taxon>
        <taxon>Mahella</taxon>
    </lineage>
</organism>
<dbReference type="OrthoDB" id="9805269at2"/>
<evidence type="ECO:0000256" key="7">
    <source>
        <dbReference type="ARBA" id="ARBA00049489"/>
    </source>
</evidence>
<feature type="binding site" evidence="8 12">
    <location>
        <position position="238"/>
    </location>
    <ligand>
        <name>substrate</name>
    </ligand>
</feature>
<evidence type="ECO:0000256" key="6">
    <source>
        <dbReference type="ARBA" id="ARBA00023002"/>
    </source>
</evidence>
<feature type="binding site" evidence="8 12">
    <location>
        <position position="263"/>
    </location>
    <ligand>
        <name>substrate</name>
    </ligand>
</feature>
<evidence type="ECO:0000256" key="9">
    <source>
        <dbReference type="PIRNR" id="PIRNR000099"/>
    </source>
</evidence>
<dbReference type="EC" id="1.1.1.23" evidence="3 8"/>
<dbReference type="RefSeq" id="WP_013779915.1">
    <property type="nucleotide sequence ID" value="NC_015520.1"/>
</dbReference>
<evidence type="ECO:0000256" key="3">
    <source>
        <dbReference type="ARBA" id="ARBA00012965"/>
    </source>
</evidence>
<feature type="binding site" evidence="8 11">
    <location>
        <position position="130"/>
    </location>
    <ligand>
        <name>NAD(+)</name>
        <dbReference type="ChEBI" id="CHEBI:57540"/>
    </ligand>
</feature>
<evidence type="ECO:0000256" key="10">
    <source>
        <dbReference type="PIRSR" id="PIRSR000099-1"/>
    </source>
</evidence>
<dbReference type="PIRSF" id="PIRSF000099">
    <property type="entry name" value="Histidinol_dh"/>
    <property type="match status" value="1"/>
</dbReference>
<dbReference type="InterPro" id="IPR016161">
    <property type="entry name" value="Ald_DH/histidinol_DH"/>
</dbReference>
<feature type="binding site" evidence="8 11">
    <location>
        <position position="215"/>
    </location>
    <ligand>
        <name>NAD(+)</name>
        <dbReference type="ChEBI" id="CHEBI:57540"/>
    </ligand>
</feature>
<dbReference type="InterPro" id="IPR012131">
    <property type="entry name" value="Hstdl_DH"/>
</dbReference>
<accession>F3ZX33</accession>
<evidence type="ECO:0000256" key="14">
    <source>
        <dbReference type="RuleBase" id="RU004175"/>
    </source>
</evidence>
<dbReference type="GO" id="GO:0005829">
    <property type="term" value="C:cytosol"/>
    <property type="evidence" value="ECO:0007669"/>
    <property type="project" value="TreeGrafter"/>
</dbReference>
<dbReference type="Pfam" id="PF00815">
    <property type="entry name" value="Histidinol_dh"/>
    <property type="match status" value="1"/>
</dbReference>
<keyword evidence="6 8" id="KW-0560">Oxidoreductase</keyword>
<gene>
    <name evidence="8" type="primary">hisD</name>
    <name evidence="15" type="ordered locus">Mahau_0265</name>
</gene>
<sequence length="430" mass="47365">MINFIDLRKQNKNDFIARLRSRSQLSRDDIKALVELIVQDIRDRGDNALLEYEKRFDHVDMLPDSIKVAQYEIDDAYAKVEPRFIEVIKKAAENIRVFHSKQLDKSWMVNGENGTIMGQIYRPLECAGIYVPGGRAAYPSSVLMNAIPAQVAGVQRIIMATPPMEDGSVYPYTLVAAKEAGVNEIYRMGGAQAVAAMAFGTDAVPRVDKIVGPGNIYVAMAKRAVYGYVDIDMIAGPSEILIIADSSADPAFIAADLLSQSEHDPMASSILITDDDGLAAKVADEVEKQSAELSRRDIIAQSMSYYGYIILVRDMREAVRLANDIAPEHIELMVSQPFEMLSGIKNAGSIFLGRYSPEPLGDYMAGPNHVLPTGGTARFYSPLSVDDFIKKSSFIYYSEGALSAIKDDIIDLAQFEGLTAHANSVRVRFE</sequence>
<dbReference type="eggNOG" id="COG0141">
    <property type="taxonomic scope" value="Bacteria"/>
</dbReference>
<feature type="binding site" evidence="8 12">
    <location>
        <position position="329"/>
    </location>
    <ligand>
        <name>substrate</name>
    </ligand>
</feature>
<evidence type="ECO:0000313" key="15">
    <source>
        <dbReference type="EMBL" id="AEE95482.1"/>
    </source>
</evidence>
<dbReference type="HAMAP" id="MF_01024">
    <property type="entry name" value="HisD"/>
    <property type="match status" value="1"/>
</dbReference>
<feature type="binding site" evidence="8 12">
    <location>
        <position position="362"/>
    </location>
    <ligand>
        <name>substrate</name>
    </ligand>
</feature>
<feature type="binding site" evidence="8 12">
    <location>
        <position position="416"/>
    </location>
    <ligand>
        <name>substrate</name>
    </ligand>
</feature>
<feature type="active site" description="Proton acceptor" evidence="8 10">
    <location>
        <position position="329"/>
    </location>
</feature>
<feature type="binding site" evidence="8 12">
    <location>
        <position position="421"/>
    </location>
    <ligand>
        <name>substrate</name>
    </ligand>
</feature>
<dbReference type="PROSITE" id="PS00611">
    <property type="entry name" value="HISOL_DEHYDROGENASE"/>
    <property type="match status" value="1"/>
</dbReference>
<dbReference type="Gene3D" id="1.20.5.1300">
    <property type="match status" value="1"/>
</dbReference>
<dbReference type="InterPro" id="IPR001692">
    <property type="entry name" value="Histidinol_DH_CS"/>
</dbReference>
<comment type="catalytic activity">
    <reaction evidence="7 8">
        <text>L-histidinol + 2 NAD(+) + H2O = L-histidine + 2 NADH + 3 H(+)</text>
        <dbReference type="Rhea" id="RHEA:20641"/>
        <dbReference type="ChEBI" id="CHEBI:15377"/>
        <dbReference type="ChEBI" id="CHEBI:15378"/>
        <dbReference type="ChEBI" id="CHEBI:57540"/>
        <dbReference type="ChEBI" id="CHEBI:57595"/>
        <dbReference type="ChEBI" id="CHEBI:57699"/>
        <dbReference type="ChEBI" id="CHEBI:57945"/>
        <dbReference type="EC" id="1.1.1.23"/>
    </reaction>
</comment>
<feature type="active site" description="Proton acceptor" evidence="8 10">
    <location>
        <position position="328"/>
    </location>
</feature>
<keyword evidence="4 8" id="KW-0479">Metal-binding</keyword>
<name>F3ZX33_MAHA5</name>
<feature type="binding site" evidence="8 13">
    <location>
        <position position="260"/>
    </location>
    <ligand>
        <name>Zn(2+)</name>
        <dbReference type="ChEBI" id="CHEBI:29105"/>
    </ligand>
</feature>
<dbReference type="Gene3D" id="3.40.50.1980">
    <property type="entry name" value="Nitrogenase molybdenum iron protein domain"/>
    <property type="match status" value="2"/>
</dbReference>
<reference evidence="16" key="1">
    <citation type="submission" date="2010-11" db="EMBL/GenBank/DDBJ databases">
        <title>The complete genome of Mahella australiensis DSM 15567.</title>
        <authorList>
            <consortium name="US DOE Joint Genome Institute (JGI-PGF)"/>
            <person name="Lucas S."/>
            <person name="Copeland A."/>
            <person name="Lapidus A."/>
            <person name="Bruce D."/>
            <person name="Goodwin L."/>
            <person name="Pitluck S."/>
            <person name="Kyrpides N."/>
            <person name="Mavromatis K."/>
            <person name="Pagani I."/>
            <person name="Ivanova N."/>
            <person name="Teshima H."/>
            <person name="Brettin T."/>
            <person name="Detter J.C."/>
            <person name="Han C."/>
            <person name="Tapia R."/>
            <person name="Land M."/>
            <person name="Hauser L."/>
            <person name="Markowitz V."/>
            <person name="Cheng J.-F."/>
            <person name="Hugenholtz P."/>
            <person name="Woyke T."/>
            <person name="Wu D."/>
            <person name="Spring S."/>
            <person name="Pukall R."/>
            <person name="Steenblock K."/>
            <person name="Schneider S."/>
            <person name="Klenk H.-P."/>
            <person name="Eisen J.A."/>
        </authorList>
    </citation>
    <scope>NUCLEOTIDE SEQUENCE [LARGE SCALE GENOMIC DNA]</scope>
    <source>
        <strain evidence="16">DSM 15567 / CIP 107919 / 50-1 BON</strain>
    </source>
</reference>
<evidence type="ECO:0000256" key="5">
    <source>
        <dbReference type="ARBA" id="ARBA00022833"/>
    </source>
</evidence>
<dbReference type="STRING" id="697281.Mahau_0265"/>
<evidence type="ECO:0000256" key="1">
    <source>
        <dbReference type="ARBA" id="ARBA00003850"/>
    </source>
</evidence>
<comment type="pathway">
    <text evidence="8">Amino-acid biosynthesis; L-histidine biosynthesis; L-histidine from 5-phospho-alpha-D-ribose 1-diphosphate: step 9/9.</text>
</comment>
<dbReference type="FunFam" id="3.40.50.1980:FF:000001">
    <property type="entry name" value="Histidinol dehydrogenase"/>
    <property type="match status" value="1"/>
</dbReference>
<dbReference type="AlphaFoldDB" id="F3ZX33"/>
<feature type="binding site" evidence="8 11">
    <location>
        <position position="192"/>
    </location>
    <ligand>
        <name>NAD(+)</name>
        <dbReference type="ChEBI" id="CHEBI:57540"/>
    </ligand>
</feature>
<dbReference type="GO" id="GO:0004399">
    <property type="term" value="F:histidinol dehydrogenase activity"/>
    <property type="evidence" value="ECO:0007669"/>
    <property type="project" value="UniProtKB-UniRule"/>
</dbReference>
<evidence type="ECO:0000256" key="2">
    <source>
        <dbReference type="ARBA" id="ARBA00010178"/>
    </source>
</evidence>
<dbReference type="GO" id="GO:0000105">
    <property type="term" value="P:L-histidine biosynthetic process"/>
    <property type="evidence" value="ECO:0007669"/>
    <property type="project" value="UniProtKB-UniRule"/>
</dbReference>
<dbReference type="FunFam" id="3.40.50.1980:FF:000026">
    <property type="entry name" value="Histidinol dehydrogenase"/>
    <property type="match status" value="1"/>
</dbReference>
<feature type="binding site" evidence="8 13">
    <location>
        <position position="421"/>
    </location>
    <ligand>
        <name>Zn(2+)</name>
        <dbReference type="ChEBI" id="CHEBI:29105"/>
    </ligand>
</feature>
<evidence type="ECO:0000256" key="8">
    <source>
        <dbReference type="HAMAP-Rule" id="MF_01024"/>
    </source>
</evidence>
<feature type="binding site" evidence="8 13">
    <location>
        <position position="362"/>
    </location>
    <ligand>
        <name>Zn(2+)</name>
        <dbReference type="ChEBI" id="CHEBI:29105"/>
    </ligand>
</feature>
<dbReference type="UniPathway" id="UPA00031">
    <property type="reaction ID" value="UER00014"/>
</dbReference>
<keyword evidence="8" id="KW-0028">Amino-acid biosynthesis</keyword>
<comment type="similarity">
    <text evidence="2 8 9 14">Belongs to the histidinol dehydrogenase family.</text>
</comment>
<reference evidence="15 16" key="2">
    <citation type="journal article" date="2011" name="Stand. Genomic Sci.">
        <title>Complete genome sequence of Mahella australiensis type strain (50-1 BON).</title>
        <authorList>
            <person name="Sikorski J."/>
            <person name="Teshima H."/>
            <person name="Nolan M."/>
            <person name="Lucas S."/>
            <person name="Hammon N."/>
            <person name="Deshpande S."/>
            <person name="Cheng J.F."/>
            <person name="Pitluck S."/>
            <person name="Liolios K."/>
            <person name="Pagani I."/>
            <person name="Ivanova N."/>
            <person name="Huntemann M."/>
            <person name="Mavromatis K."/>
            <person name="Ovchinikova G."/>
            <person name="Pati A."/>
            <person name="Tapia R."/>
            <person name="Han C."/>
            <person name="Goodwin L."/>
            <person name="Chen A."/>
            <person name="Palaniappan K."/>
            <person name="Land M."/>
            <person name="Hauser L."/>
            <person name="Ngatchou-Djao O.D."/>
            <person name="Rohde M."/>
            <person name="Pukall R."/>
            <person name="Spring S."/>
            <person name="Abt B."/>
            <person name="Goker M."/>
            <person name="Detter J.C."/>
            <person name="Woyke T."/>
            <person name="Bristow J."/>
            <person name="Markowitz V."/>
            <person name="Hugenholtz P."/>
            <person name="Eisen J.A."/>
            <person name="Kyrpides N.C."/>
            <person name="Klenk H.P."/>
            <person name="Lapidus A."/>
        </authorList>
    </citation>
    <scope>NUCLEOTIDE SEQUENCE [LARGE SCALE GENOMIC DNA]</scope>
    <source>
        <strain evidence="16">DSM 15567 / CIP 107919 / 50-1 BON</strain>
    </source>
</reference>
<keyword evidence="8 11" id="KW-0520">NAD</keyword>
<evidence type="ECO:0000313" key="16">
    <source>
        <dbReference type="Proteomes" id="UP000008457"/>
    </source>
</evidence>
<evidence type="ECO:0000256" key="4">
    <source>
        <dbReference type="ARBA" id="ARBA00022723"/>
    </source>
</evidence>
<keyword evidence="16" id="KW-1185">Reference proteome</keyword>
<dbReference type="KEGG" id="mas:Mahau_0265"/>
<dbReference type="PANTHER" id="PTHR21256">
    <property type="entry name" value="HISTIDINOL DEHYDROGENASE HDH"/>
    <property type="match status" value="1"/>
</dbReference>
<keyword evidence="5 8" id="KW-0862">Zinc</keyword>
<dbReference type="PRINTS" id="PR00083">
    <property type="entry name" value="HOLDHDRGNASE"/>
</dbReference>
<dbReference type="GO" id="GO:0008270">
    <property type="term" value="F:zinc ion binding"/>
    <property type="evidence" value="ECO:0007669"/>
    <property type="project" value="UniProtKB-UniRule"/>
</dbReference>
<comment type="function">
    <text evidence="1 8">Catalyzes the sequential NAD-dependent oxidations of L-histidinol to L-histidinaldehyde and then to L-histidine.</text>
</comment>
<evidence type="ECO:0000256" key="13">
    <source>
        <dbReference type="PIRSR" id="PIRSR000099-4"/>
    </source>
</evidence>
<dbReference type="HOGENOM" id="CLU_006732_3_0_9"/>
<dbReference type="GO" id="GO:0051287">
    <property type="term" value="F:NAD binding"/>
    <property type="evidence" value="ECO:0007669"/>
    <property type="project" value="InterPro"/>
</dbReference>
<evidence type="ECO:0000256" key="11">
    <source>
        <dbReference type="PIRSR" id="PIRSR000099-2"/>
    </source>
</evidence>
<dbReference type="NCBIfam" id="TIGR00069">
    <property type="entry name" value="hisD"/>
    <property type="match status" value="1"/>
</dbReference>
<comment type="cofactor">
    <cofactor evidence="8 13">
        <name>Zn(2+)</name>
        <dbReference type="ChEBI" id="CHEBI:29105"/>
    </cofactor>
    <text evidence="8 13">Binds 1 zinc ion per subunit.</text>
</comment>
<dbReference type="EMBL" id="CP002360">
    <property type="protein sequence ID" value="AEE95482.1"/>
    <property type="molecule type" value="Genomic_DNA"/>
</dbReference>
<dbReference type="CDD" id="cd06572">
    <property type="entry name" value="Histidinol_dh"/>
    <property type="match status" value="1"/>
</dbReference>
<protein>
    <recommendedName>
        <fullName evidence="3 8">Histidinol dehydrogenase</fullName>
        <shortName evidence="8">HDH</shortName>
        <ecNumber evidence="3 8">1.1.1.23</ecNumber>
    </recommendedName>
</protein>